<accession>A0A220UI31</accession>
<organism evidence="2 3">
    <name type="scientific">Shewanella bicestrii</name>
    <dbReference type="NCBI Taxonomy" id="2018305"/>
    <lineage>
        <taxon>Bacteria</taxon>
        <taxon>Pseudomonadati</taxon>
        <taxon>Pseudomonadota</taxon>
        <taxon>Gammaproteobacteria</taxon>
        <taxon>Alteromonadales</taxon>
        <taxon>Shewanellaceae</taxon>
        <taxon>Shewanella</taxon>
    </lineage>
</organism>
<dbReference type="Proteomes" id="UP000198367">
    <property type="component" value="Chromosome"/>
</dbReference>
<feature type="chain" id="PRO_5013143799" evidence="1">
    <location>
        <begin position="22"/>
        <end position="428"/>
    </location>
</feature>
<dbReference type="EMBL" id="CP022358">
    <property type="protein sequence ID" value="ASK67904.1"/>
    <property type="molecule type" value="Genomic_DNA"/>
</dbReference>
<reference evidence="2 3" key="1">
    <citation type="submission" date="2017-07" db="EMBL/GenBank/DDBJ databases">
        <title>Phenotypical and genomic characterization of a clinical isolate of Shewanella bicestrii sp. nov. producing an extended-spectrum beta-lactamase and a new oxacillinase variant.</title>
        <authorList>
            <person name="Jousset A.B."/>
            <person name="Bonnin R.A."/>
            <person name="Girlich D."/>
            <person name="Dabos L."/>
            <person name="Potron A."/>
            <person name="Dortet L."/>
            <person name="Glaser P."/>
            <person name="Naas T."/>
        </authorList>
    </citation>
    <scope>NUCLEOTIDE SEQUENCE [LARGE SCALE GENOMIC DNA]</scope>
    <source>
        <strain evidence="2 3">JAB-1</strain>
    </source>
</reference>
<protein>
    <submittedName>
        <fullName evidence="2">Uncharacterized protein</fullName>
    </submittedName>
</protein>
<keyword evidence="1" id="KW-0732">Signal</keyword>
<feature type="signal peptide" evidence="1">
    <location>
        <begin position="1"/>
        <end position="21"/>
    </location>
</feature>
<dbReference type="KEGG" id="sbj:CF168_02965"/>
<dbReference type="RefSeq" id="WP_089066917.1">
    <property type="nucleotide sequence ID" value="NZ_CP022358.1"/>
</dbReference>
<keyword evidence="3" id="KW-1185">Reference proteome</keyword>
<proteinExistence type="predicted"/>
<name>A0A220UI31_9GAMM</name>
<dbReference type="AlphaFoldDB" id="A0A220UI31"/>
<evidence type="ECO:0000313" key="2">
    <source>
        <dbReference type="EMBL" id="ASK67904.1"/>
    </source>
</evidence>
<sequence>MNKGLILAAILLGCSSHLALAQTCDIEIKGEVPAHISLDKLFVSVYQRNIPVTAHQFSVCATKKDLNVTGQHNPNNKVYLVDKSTDTPLYLYSSLVFVQTKQIELDSISTLANYACDSRCGYYSHQRIQDDAELISLAQQYSQIDAKAKAERSAFTLKHQATLGQLYTKVADIKALDANRMTEINNPDLWVDPYSGAGLFFDSKANLQSTAFMEGIGDKIRNIMNQNPDLKPLVTPHEKDLSVIGEGGLSWEQKGEAIDALAAQFKTYNQPKLDEIGKILKDSYRNASPRFQDYLSNKDKTPFAALNQADSTFELVLANWTLAAYSHSKDKQKFSALFTERFKQEQLPIQDKELDSALSRLITLPNHLGQQKLADGYKNIQIEFKDRLSPSNERYDFKDDLQSLSFIYEQGAWRLDNLSQVPMNHYEL</sequence>
<evidence type="ECO:0000256" key="1">
    <source>
        <dbReference type="SAM" id="SignalP"/>
    </source>
</evidence>
<evidence type="ECO:0000313" key="3">
    <source>
        <dbReference type="Proteomes" id="UP000198367"/>
    </source>
</evidence>
<gene>
    <name evidence="2" type="ORF">CF168_02965</name>
</gene>